<dbReference type="InterPro" id="IPR037523">
    <property type="entry name" value="VOC_core"/>
</dbReference>
<comment type="caution">
    <text evidence="2">The sequence shown here is derived from an EMBL/GenBank/DDBJ whole genome shotgun (WGS) entry which is preliminary data.</text>
</comment>
<keyword evidence="3" id="KW-1185">Reference proteome</keyword>
<dbReference type="Pfam" id="PF00903">
    <property type="entry name" value="Glyoxalase"/>
    <property type="match status" value="1"/>
</dbReference>
<dbReference type="AlphaFoldDB" id="A0A7Y6NTJ1"/>
<dbReference type="RefSeq" id="WP_176071911.1">
    <property type="nucleotide sequence ID" value="NZ_JABWMJ010000026.1"/>
</dbReference>
<protein>
    <submittedName>
        <fullName evidence="2">Glyoxalase</fullName>
    </submittedName>
</protein>
<reference evidence="2 3" key="1">
    <citation type="submission" date="2020-06" db="EMBL/GenBank/DDBJ databases">
        <title>Schlegella sp. ID0723 isolated from air conditioner.</title>
        <authorList>
            <person name="Kim D.Y."/>
            <person name="Kim D.-U."/>
        </authorList>
    </citation>
    <scope>NUCLEOTIDE SEQUENCE [LARGE SCALE GENOMIC DNA]</scope>
    <source>
        <strain evidence="2 3">ID0723</strain>
    </source>
</reference>
<organism evidence="2 3">
    <name type="scientific">Piscinibacter koreensis</name>
    <dbReference type="NCBI Taxonomy" id="2742824"/>
    <lineage>
        <taxon>Bacteria</taxon>
        <taxon>Pseudomonadati</taxon>
        <taxon>Pseudomonadota</taxon>
        <taxon>Betaproteobacteria</taxon>
        <taxon>Burkholderiales</taxon>
        <taxon>Sphaerotilaceae</taxon>
        <taxon>Piscinibacter</taxon>
    </lineage>
</organism>
<accession>A0A7Y6NTJ1</accession>
<evidence type="ECO:0000313" key="2">
    <source>
        <dbReference type="EMBL" id="NUZ09061.1"/>
    </source>
</evidence>
<name>A0A7Y6NTJ1_9BURK</name>
<dbReference type="InterPro" id="IPR004360">
    <property type="entry name" value="Glyas_Fos-R_dOase_dom"/>
</dbReference>
<evidence type="ECO:0000313" key="3">
    <source>
        <dbReference type="Proteomes" id="UP000529637"/>
    </source>
</evidence>
<dbReference type="Gene3D" id="3.30.720.120">
    <property type="match status" value="1"/>
</dbReference>
<dbReference type="Gene3D" id="3.30.720.110">
    <property type="match status" value="1"/>
</dbReference>
<proteinExistence type="predicted"/>
<dbReference type="Proteomes" id="UP000529637">
    <property type="component" value="Unassembled WGS sequence"/>
</dbReference>
<gene>
    <name evidence="2" type="ORF">HQN59_25305</name>
</gene>
<evidence type="ECO:0000259" key="1">
    <source>
        <dbReference type="PROSITE" id="PS51819"/>
    </source>
</evidence>
<dbReference type="SUPFAM" id="SSF54593">
    <property type="entry name" value="Glyoxalase/Bleomycin resistance protein/Dihydroxybiphenyl dioxygenase"/>
    <property type="match status" value="1"/>
</dbReference>
<dbReference type="PROSITE" id="PS51819">
    <property type="entry name" value="VOC"/>
    <property type="match status" value="1"/>
</dbReference>
<feature type="domain" description="VOC" evidence="1">
    <location>
        <begin position="2"/>
        <end position="131"/>
    </location>
</feature>
<dbReference type="EMBL" id="JABWMJ010000026">
    <property type="protein sequence ID" value="NUZ09061.1"/>
    <property type="molecule type" value="Genomic_DNA"/>
</dbReference>
<dbReference type="InterPro" id="IPR029068">
    <property type="entry name" value="Glyas_Bleomycin-R_OHBP_Dase"/>
</dbReference>
<sequence>MRSTAISCLRYRDGPRAIDVLCRVLGFQAQLVVPGENGSIAHAQLVLGGGMVMLGSVGNGSEYGKLVRQPDEIGGFETQSVYVVVGDADAVLARAEVEGWTVVIPIRDEGYGGRGFSVRDHEGRLWNIGTYDPWSTHGDAGL</sequence>